<dbReference type="Proteomes" id="UP001295423">
    <property type="component" value="Unassembled WGS sequence"/>
</dbReference>
<sequence>MHDEPLYMSNTRRGQRWVVFVVLLTILARGLWDVGNLQPDSLATNDRLSLVTISSARISSTNNSSDNGMLAAQGSKSSHHQSSCPSGNNMKHFDAMYIMYMPQRREYIEQVVEYYGFAHCFDIIYVPAINKSSIDKQWFQNKGFVASPFKLGIGKIANHLTLLKTLRLFLYNSENGDDSFSNNNNNNNNEDHSWMESRCIILEDDIATLASSEQLSGWWRHFSKVVGDMKRLDWDYVNFGRCYASCKNDNHVMNDIVHYNQAACTHAVGYSYAGALKAMQTYLPLRDRSNDLMIADQITSGKFDGKAYQITPILFKQNETMKSLLTDHGKSWEKPECSDTVNQS</sequence>
<feature type="region of interest" description="Disordered" evidence="1">
    <location>
        <begin position="60"/>
        <end position="87"/>
    </location>
</feature>
<gene>
    <name evidence="2" type="ORF">CYCCA115_LOCUS3422</name>
</gene>
<keyword evidence="3" id="KW-1185">Reference proteome</keyword>
<proteinExistence type="predicted"/>
<feature type="compositionally biased region" description="Low complexity" evidence="1">
    <location>
        <begin position="73"/>
        <end position="87"/>
    </location>
</feature>
<dbReference type="EMBL" id="CAKOGP040000291">
    <property type="protein sequence ID" value="CAJ1933700.1"/>
    <property type="molecule type" value="Genomic_DNA"/>
</dbReference>
<organism evidence="2 3">
    <name type="scientific">Cylindrotheca closterium</name>
    <dbReference type="NCBI Taxonomy" id="2856"/>
    <lineage>
        <taxon>Eukaryota</taxon>
        <taxon>Sar</taxon>
        <taxon>Stramenopiles</taxon>
        <taxon>Ochrophyta</taxon>
        <taxon>Bacillariophyta</taxon>
        <taxon>Bacillariophyceae</taxon>
        <taxon>Bacillariophycidae</taxon>
        <taxon>Bacillariales</taxon>
        <taxon>Bacillariaceae</taxon>
        <taxon>Cylindrotheca</taxon>
    </lineage>
</organism>
<evidence type="ECO:0000313" key="3">
    <source>
        <dbReference type="Proteomes" id="UP001295423"/>
    </source>
</evidence>
<dbReference type="AlphaFoldDB" id="A0AAD2FEV6"/>
<comment type="caution">
    <text evidence="2">The sequence shown here is derived from an EMBL/GenBank/DDBJ whole genome shotgun (WGS) entry which is preliminary data.</text>
</comment>
<accession>A0AAD2FEV6</accession>
<name>A0AAD2FEV6_9STRA</name>
<evidence type="ECO:0000313" key="2">
    <source>
        <dbReference type="EMBL" id="CAJ1933700.1"/>
    </source>
</evidence>
<protein>
    <submittedName>
        <fullName evidence="2">Uncharacterized protein</fullName>
    </submittedName>
</protein>
<reference evidence="2" key="1">
    <citation type="submission" date="2023-08" db="EMBL/GenBank/DDBJ databases">
        <authorList>
            <person name="Audoor S."/>
            <person name="Bilcke G."/>
        </authorList>
    </citation>
    <scope>NUCLEOTIDE SEQUENCE</scope>
</reference>
<evidence type="ECO:0000256" key="1">
    <source>
        <dbReference type="SAM" id="MobiDB-lite"/>
    </source>
</evidence>